<dbReference type="AlphaFoldDB" id="A0A1I0WQI4"/>
<dbReference type="PROSITE" id="PS51343">
    <property type="entry name" value="PII_GLNB_DOM"/>
    <property type="match status" value="1"/>
</dbReference>
<keyword evidence="11" id="KW-1185">Reference proteome</keyword>
<dbReference type="GO" id="GO:0006808">
    <property type="term" value="P:regulation of nitrogen utilization"/>
    <property type="evidence" value="ECO:0007669"/>
    <property type="project" value="InterPro"/>
</dbReference>
<dbReference type="GO" id="GO:0005524">
    <property type="term" value="F:ATP binding"/>
    <property type="evidence" value="ECO:0007669"/>
    <property type="project" value="TreeGrafter"/>
</dbReference>
<keyword evidence="3 8" id="KW-0597">Phosphoprotein</keyword>
<name>A0A1I0WQI4_9PSEU</name>
<dbReference type="InterPro" id="IPR015867">
    <property type="entry name" value="N-reg_PII/ATP_PRibTrfase_C"/>
</dbReference>
<dbReference type="PROSITE" id="PS00496">
    <property type="entry name" value="PII_GLNB_UMP"/>
    <property type="match status" value="1"/>
</dbReference>
<keyword evidence="4" id="KW-0547">Nucleotide-binding</keyword>
<evidence type="ECO:0000256" key="3">
    <source>
        <dbReference type="ARBA" id="ARBA00022553"/>
    </source>
</evidence>
<evidence type="ECO:0000313" key="10">
    <source>
        <dbReference type="EMBL" id="SFA90236.1"/>
    </source>
</evidence>
<gene>
    <name evidence="10" type="ORF">SAMN05216266_10295</name>
</gene>
<dbReference type="FunFam" id="3.30.70.120:FF:000001">
    <property type="entry name" value="Nitrogen regulatory protein P-II"/>
    <property type="match status" value="1"/>
</dbReference>
<dbReference type="PIRSF" id="PIRSF039144">
    <property type="entry name" value="GlnB"/>
    <property type="match status" value="1"/>
</dbReference>
<dbReference type="EMBL" id="FOKG01000002">
    <property type="protein sequence ID" value="SFA90236.1"/>
    <property type="molecule type" value="Genomic_DNA"/>
</dbReference>
<sequence>MKLITAIVKPFTLDDIRSALEQLGVLGMTVSEVQGYGRQKGHTEVYRGAEYAVDFVAKLRVEVVTDDAGVEKVIDAIVNAAHTGKIGDGKVWVTNVDTVIRVRTGERGTDAL</sequence>
<keyword evidence="6" id="KW-0804">Transcription</keyword>
<dbReference type="OrthoDB" id="9802729at2"/>
<dbReference type="InterPro" id="IPR017918">
    <property type="entry name" value="N-reg_PII_CS"/>
</dbReference>
<organism evidence="10 11">
    <name type="scientific">Amycolatopsis marina</name>
    <dbReference type="NCBI Taxonomy" id="490629"/>
    <lineage>
        <taxon>Bacteria</taxon>
        <taxon>Bacillati</taxon>
        <taxon>Actinomycetota</taxon>
        <taxon>Actinomycetes</taxon>
        <taxon>Pseudonocardiales</taxon>
        <taxon>Pseudonocardiaceae</taxon>
        <taxon>Amycolatopsis</taxon>
    </lineage>
</organism>
<evidence type="ECO:0000256" key="5">
    <source>
        <dbReference type="ARBA" id="ARBA00023015"/>
    </source>
</evidence>
<dbReference type="Pfam" id="PF00543">
    <property type="entry name" value="P-II"/>
    <property type="match status" value="1"/>
</dbReference>
<protein>
    <recommendedName>
        <fullName evidence="2">Nitrogen regulatory protein P-II</fullName>
    </recommendedName>
</protein>
<dbReference type="GO" id="GO:0005829">
    <property type="term" value="C:cytosol"/>
    <property type="evidence" value="ECO:0007669"/>
    <property type="project" value="TreeGrafter"/>
</dbReference>
<comment type="similarity">
    <text evidence="9">Belongs to the P(II) protein family.</text>
</comment>
<comment type="subunit">
    <text evidence="1">Homotrimer.</text>
</comment>
<evidence type="ECO:0000256" key="4">
    <source>
        <dbReference type="ARBA" id="ARBA00022741"/>
    </source>
</evidence>
<dbReference type="PANTHER" id="PTHR30115:SF11">
    <property type="entry name" value="NITROGEN REGULATORY PROTEIN P-II HOMOLOG"/>
    <property type="match status" value="1"/>
</dbReference>
<reference evidence="11" key="1">
    <citation type="submission" date="2016-10" db="EMBL/GenBank/DDBJ databases">
        <authorList>
            <person name="Varghese N."/>
            <person name="Submissions S."/>
        </authorList>
    </citation>
    <scope>NUCLEOTIDE SEQUENCE [LARGE SCALE GENOMIC DNA]</scope>
    <source>
        <strain evidence="11">CGMCC 4.3568</strain>
    </source>
</reference>
<dbReference type="STRING" id="490629.SAMN05216266_10295"/>
<dbReference type="InterPro" id="IPR002332">
    <property type="entry name" value="N-reg_PII_urydylation_site"/>
</dbReference>
<dbReference type="InterPro" id="IPR011322">
    <property type="entry name" value="N-reg_PII-like_a/b"/>
</dbReference>
<evidence type="ECO:0000256" key="9">
    <source>
        <dbReference type="RuleBase" id="RU003936"/>
    </source>
</evidence>
<evidence type="ECO:0000256" key="6">
    <source>
        <dbReference type="ARBA" id="ARBA00023163"/>
    </source>
</evidence>
<evidence type="ECO:0000313" key="11">
    <source>
        <dbReference type="Proteomes" id="UP000243799"/>
    </source>
</evidence>
<dbReference type="InterPro" id="IPR002187">
    <property type="entry name" value="N-reg_PII"/>
</dbReference>
<proteinExistence type="inferred from homology"/>
<dbReference type="RefSeq" id="WP_091670069.1">
    <property type="nucleotide sequence ID" value="NZ_FOKG01000002.1"/>
</dbReference>
<dbReference type="PROSITE" id="PS00638">
    <property type="entry name" value="PII_GLNB_CTER"/>
    <property type="match status" value="1"/>
</dbReference>
<evidence type="ECO:0000256" key="7">
    <source>
        <dbReference type="PIRSR" id="PIRSR039144-50"/>
    </source>
</evidence>
<dbReference type="Proteomes" id="UP000243799">
    <property type="component" value="Unassembled WGS sequence"/>
</dbReference>
<dbReference type="SMART" id="SM00938">
    <property type="entry name" value="P-II"/>
    <property type="match status" value="1"/>
</dbReference>
<evidence type="ECO:0000256" key="2">
    <source>
        <dbReference type="ARBA" id="ARBA00015681"/>
    </source>
</evidence>
<evidence type="ECO:0000256" key="8">
    <source>
        <dbReference type="PIRSR" id="PIRSR602187-50"/>
    </source>
</evidence>
<accession>A0A1I0WQI4</accession>
<dbReference type="SUPFAM" id="SSF54913">
    <property type="entry name" value="GlnB-like"/>
    <property type="match status" value="1"/>
</dbReference>
<dbReference type="GO" id="GO:0030234">
    <property type="term" value="F:enzyme regulator activity"/>
    <property type="evidence" value="ECO:0007669"/>
    <property type="project" value="InterPro"/>
</dbReference>
<keyword evidence="5" id="KW-0805">Transcription regulation</keyword>
<dbReference type="PANTHER" id="PTHR30115">
    <property type="entry name" value="NITROGEN REGULATORY PROTEIN P-II"/>
    <property type="match status" value="1"/>
</dbReference>
<dbReference type="PRINTS" id="PR00340">
    <property type="entry name" value="PIIGLNB"/>
</dbReference>
<evidence type="ECO:0000256" key="1">
    <source>
        <dbReference type="ARBA" id="ARBA00011233"/>
    </source>
</evidence>
<feature type="modified residue" description="O-UMP-tyrosine" evidence="7">
    <location>
        <position position="51"/>
    </location>
</feature>
<dbReference type="Gene3D" id="3.30.70.120">
    <property type="match status" value="1"/>
</dbReference>